<name>A0ABT9DB20_9CELL</name>
<keyword evidence="4" id="KW-1185">Reference proteome</keyword>
<gene>
    <name evidence="3" type="ORF">Q6348_12895</name>
</gene>
<dbReference type="InterPro" id="IPR002372">
    <property type="entry name" value="PQQ_rpt_dom"/>
</dbReference>
<dbReference type="SUPFAM" id="SSF50969">
    <property type="entry name" value="YVTN repeat-like/Quinoprotein amine dehydrogenase"/>
    <property type="match status" value="2"/>
</dbReference>
<evidence type="ECO:0000313" key="4">
    <source>
        <dbReference type="Proteomes" id="UP001232536"/>
    </source>
</evidence>
<evidence type="ECO:0000256" key="1">
    <source>
        <dbReference type="SAM" id="MobiDB-lite"/>
    </source>
</evidence>
<accession>A0ABT9DB20</accession>
<evidence type="ECO:0000259" key="2">
    <source>
        <dbReference type="Pfam" id="PF13360"/>
    </source>
</evidence>
<dbReference type="Proteomes" id="UP001232536">
    <property type="component" value="Unassembled WGS sequence"/>
</dbReference>
<comment type="caution">
    <text evidence="3">The sequence shown here is derived from an EMBL/GenBank/DDBJ whole genome shotgun (WGS) entry which is preliminary data.</text>
</comment>
<organism evidence="3 4">
    <name type="scientific">Actinotalea lenta</name>
    <dbReference type="NCBI Taxonomy" id="3064654"/>
    <lineage>
        <taxon>Bacteria</taxon>
        <taxon>Bacillati</taxon>
        <taxon>Actinomycetota</taxon>
        <taxon>Actinomycetes</taxon>
        <taxon>Micrococcales</taxon>
        <taxon>Cellulomonadaceae</taxon>
        <taxon>Actinotalea</taxon>
    </lineage>
</organism>
<feature type="domain" description="Pyrrolo-quinoline quinone repeat" evidence="2">
    <location>
        <begin position="194"/>
        <end position="334"/>
    </location>
</feature>
<reference evidence="3 4" key="1">
    <citation type="submission" date="2023-07" db="EMBL/GenBank/DDBJ databases">
        <title>Description of novel actinomycetes strains, isolated from tidal flat sediment.</title>
        <authorList>
            <person name="Lu C."/>
        </authorList>
    </citation>
    <scope>NUCLEOTIDE SEQUENCE [LARGE SCALE GENOMIC DNA]</scope>
    <source>
        <strain evidence="3 4">SYSU T00b441</strain>
    </source>
</reference>
<dbReference type="PANTHER" id="PTHR34512">
    <property type="entry name" value="CELL SURFACE PROTEIN"/>
    <property type="match status" value="1"/>
</dbReference>
<protein>
    <submittedName>
        <fullName evidence="3">PQQ-binding-like beta-propeller repeat protein</fullName>
    </submittedName>
</protein>
<dbReference type="InterPro" id="IPR011044">
    <property type="entry name" value="Quino_amine_DH_bsu"/>
</dbReference>
<feature type="region of interest" description="Disordered" evidence="1">
    <location>
        <begin position="1"/>
        <end position="26"/>
    </location>
</feature>
<dbReference type="InterPro" id="IPR015943">
    <property type="entry name" value="WD40/YVTN_repeat-like_dom_sf"/>
</dbReference>
<feature type="compositionally biased region" description="Acidic residues" evidence="1">
    <location>
        <begin position="1"/>
        <end position="14"/>
    </location>
</feature>
<proteinExistence type="predicted"/>
<dbReference type="EMBL" id="JAUQYP010000001">
    <property type="protein sequence ID" value="MDO8108092.1"/>
    <property type="molecule type" value="Genomic_DNA"/>
</dbReference>
<dbReference type="Gene3D" id="2.130.10.10">
    <property type="entry name" value="YVTN repeat-like/Quinoprotein amine dehydrogenase"/>
    <property type="match status" value="1"/>
</dbReference>
<dbReference type="RefSeq" id="WP_304601681.1">
    <property type="nucleotide sequence ID" value="NZ_JAUQYP010000001.1"/>
</dbReference>
<dbReference type="PANTHER" id="PTHR34512:SF30">
    <property type="entry name" value="OUTER MEMBRANE PROTEIN ASSEMBLY FACTOR BAMB"/>
    <property type="match status" value="1"/>
</dbReference>
<evidence type="ECO:0000313" key="3">
    <source>
        <dbReference type="EMBL" id="MDO8108092.1"/>
    </source>
</evidence>
<sequence length="451" mass="46537">MAGELIEVELDDEPPGSTPRGRPRRPWSLRRWGGLAAVLAVLATAASAATATDSASRAGRGGLLGFTTDLSVPRHILWEISDEDVLGLAGGNVLLLSRTGTGVRAARLQDGSTAWRVDAGFCQPIGSTGTRDPATPQRVVCQDVTDPFGGPMHTQVVDAATGATLVTLPAGGGAALGDLWVDVEPDSPGGAGVTVSVWSLRDGKPRWSRHYDVDLSGGYGLSESALIVGEGSTAVAIDLTTGAVHPGASAGQTVATVEAPGGITITATWVDGSMRLSALDPTGATLWAKEDAFYVASGAEDPAARSVLVVEAMDNGELVALDAATGRELWRSSTGRMLVHVPGVVAVDGTPGRVLDDRTGQTLWVPSAGEHLVAVSDRELVLVRSVTDDELVVRDLRDGHAVVRYRVGGLNLTPPSDTRMLGGWGWDGAPVPGPDGTILLSDGIRTVVLGP</sequence>
<dbReference type="Pfam" id="PF13360">
    <property type="entry name" value="PQQ_2"/>
    <property type="match status" value="1"/>
</dbReference>